<dbReference type="Proteomes" id="UP001152798">
    <property type="component" value="Chromosome 4"/>
</dbReference>
<dbReference type="EMBL" id="OV725080">
    <property type="protein sequence ID" value="CAH1398280.1"/>
    <property type="molecule type" value="Genomic_DNA"/>
</dbReference>
<protein>
    <submittedName>
        <fullName evidence="1">Uncharacterized protein</fullName>
    </submittedName>
</protein>
<evidence type="ECO:0000313" key="1">
    <source>
        <dbReference type="EMBL" id="CAH1398280.1"/>
    </source>
</evidence>
<dbReference type="AlphaFoldDB" id="A0A9P0H9W9"/>
<accession>A0A9P0H9W9</accession>
<keyword evidence="2" id="KW-1185">Reference proteome</keyword>
<organism evidence="1 2">
    <name type="scientific">Nezara viridula</name>
    <name type="common">Southern green stink bug</name>
    <name type="synonym">Cimex viridulus</name>
    <dbReference type="NCBI Taxonomy" id="85310"/>
    <lineage>
        <taxon>Eukaryota</taxon>
        <taxon>Metazoa</taxon>
        <taxon>Ecdysozoa</taxon>
        <taxon>Arthropoda</taxon>
        <taxon>Hexapoda</taxon>
        <taxon>Insecta</taxon>
        <taxon>Pterygota</taxon>
        <taxon>Neoptera</taxon>
        <taxon>Paraneoptera</taxon>
        <taxon>Hemiptera</taxon>
        <taxon>Heteroptera</taxon>
        <taxon>Panheteroptera</taxon>
        <taxon>Pentatomomorpha</taxon>
        <taxon>Pentatomoidea</taxon>
        <taxon>Pentatomidae</taxon>
        <taxon>Pentatominae</taxon>
        <taxon>Nezara</taxon>
    </lineage>
</organism>
<reference evidence="1" key="1">
    <citation type="submission" date="2022-01" db="EMBL/GenBank/DDBJ databases">
        <authorList>
            <person name="King R."/>
        </authorList>
    </citation>
    <scope>NUCLEOTIDE SEQUENCE</scope>
</reference>
<evidence type="ECO:0000313" key="2">
    <source>
        <dbReference type="Proteomes" id="UP001152798"/>
    </source>
</evidence>
<sequence length="101" mass="11238">MIHCLLEIIGFSSRIPLQLTRSGQFSSDCKRTFQSSSLPGIGSKLCSALNPLDYRLCSELEKMDDTEHPLTCKASNNLWSEQLNAFLKECCVLLLMTGHGD</sequence>
<gene>
    <name evidence="1" type="ORF">NEZAVI_LOCUS7964</name>
</gene>
<proteinExistence type="predicted"/>
<name>A0A9P0H9W9_NEZVI</name>